<dbReference type="Proteomes" id="UP001596226">
    <property type="component" value="Unassembled WGS sequence"/>
</dbReference>
<organism evidence="3 4">
    <name type="scientific">Micromonospora vulcania</name>
    <dbReference type="NCBI Taxonomy" id="1441873"/>
    <lineage>
        <taxon>Bacteria</taxon>
        <taxon>Bacillati</taxon>
        <taxon>Actinomycetota</taxon>
        <taxon>Actinomycetes</taxon>
        <taxon>Micromonosporales</taxon>
        <taxon>Micromonosporaceae</taxon>
        <taxon>Micromonospora</taxon>
    </lineage>
</organism>
<evidence type="ECO:0000259" key="2">
    <source>
        <dbReference type="Pfam" id="PF19803"/>
    </source>
</evidence>
<gene>
    <name evidence="3" type="ORF">ACFQGL_25300</name>
</gene>
<proteinExistence type="predicted"/>
<dbReference type="InterPro" id="IPR046253">
    <property type="entry name" value="DUF6286"/>
</dbReference>
<keyword evidence="4" id="KW-1185">Reference proteome</keyword>
<dbReference type="RefSeq" id="WP_377514924.1">
    <property type="nucleotide sequence ID" value="NZ_JBHSQS010000019.1"/>
</dbReference>
<reference evidence="4" key="1">
    <citation type="journal article" date="2019" name="Int. J. Syst. Evol. Microbiol.">
        <title>The Global Catalogue of Microorganisms (GCM) 10K type strain sequencing project: providing services to taxonomists for standard genome sequencing and annotation.</title>
        <authorList>
            <consortium name="The Broad Institute Genomics Platform"/>
            <consortium name="The Broad Institute Genome Sequencing Center for Infectious Disease"/>
            <person name="Wu L."/>
            <person name="Ma J."/>
        </authorList>
    </citation>
    <scope>NUCLEOTIDE SEQUENCE [LARGE SCALE GENOMIC DNA]</scope>
    <source>
        <strain evidence="4">CGMCC 4.7144</strain>
    </source>
</reference>
<keyword evidence="1" id="KW-1133">Transmembrane helix</keyword>
<protein>
    <submittedName>
        <fullName evidence="3">DUF6286 domain-containing protein</fullName>
    </submittedName>
</protein>
<evidence type="ECO:0000256" key="1">
    <source>
        <dbReference type="SAM" id="Phobius"/>
    </source>
</evidence>
<name>A0ABW1HE80_9ACTN</name>
<feature type="domain" description="DUF6286" evidence="2">
    <location>
        <begin position="67"/>
        <end position="167"/>
    </location>
</feature>
<dbReference type="Pfam" id="PF19803">
    <property type="entry name" value="DUF6286"/>
    <property type="match status" value="1"/>
</dbReference>
<sequence>MRTVNRVASLLLAAALLVGGALLAVQSLLVTLRRPTPLLDQSGWYDALTSTRWRDPTVRAAAGAAVLVGLAVLVAQLRRWTPLRLRVDEGDGWYLHRRCVERRLADAAGAVPGVRRARVRIRRRGTQWHPRVRASGDPAARAEVEFAVHQELHRLAAPRTGRIDVRLLPLRRPA</sequence>
<dbReference type="EMBL" id="JBHSQS010000019">
    <property type="protein sequence ID" value="MFC5926657.1"/>
    <property type="molecule type" value="Genomic_DNA"/>
</dbReference>
<comment type="caution">
    <text evidence="3">The sequence shown here is derived from an EMBL/GenBank/DDBJ whole genome shotgun (WGS) entry which is preliminary data.</text>
</comment>
<feature type="transmembrane region" description="Helical" evidence="1">
    <location>
        <begin position="58"/>
        <end position="77"/>
    </location>
</feature>
<evidence type="ECO:0000313" key="4">
    <source>
        <dbReference type="Proteomes" id="UP001596226"/>
    </source>
</evidence>
<keyword evidence="1" id="KW-0472">Membrane</keyword>
<accession>A0ABW1HE80</accession>
<keyword evidence="1" id="KW-0812">Transmembrane</keyword>
<evidence type="ECO:0000313" key="3">
    <source>
        <dbReference type="EMBL" id="MFC5926657.1"/>
    </source>
</evidence>